<proteinExistence type="inferred from homology"/>
<dbReference type="InterPro" id="IPR002423">
    <property type="entry name" value="Cpn60/GroEL/TCP-1"/>
</dbReference>
<dbReference type="InterPro" id="IPR002194">
    <property type="entry name" value="Chaperonin_TCP-1_CS"/>
</dbReference>
<organism evidence="7">
    <name type="scientific">Onchocerca flexuosa</name>
    <dbReference type="NCBI Taxonomy" id="387005"/>
    <lineage>
        <taxon>Eukaryota</taxon>
        <taxon>Metazoa</taxon>
        <taxon>Ecdysozoa</taxon>
        <taxon>Nematoda</taxon>
        <taxon>Chromadorea</taxon>
        <taxon>Rhabditida</taxon>
        <taxon>Spirurina</taxon>
        <taxon>Spiruromorpha</taxon>
        <taxon>Filarioidea</taxon>
        <taxon>Onchocercidae</taxon>
        <taxon>Onchocerca</taxon>
    </lineage>
</organism>
<dbReference type="InterPro" id="IPR027409">
    <property type="entry name" value="GroEL-like_apical_dom_sf"/>
</dbReference>
<dbReference type="GO" id="GO:0051082">
    <property type="term" value="F:unfolded protein binding"/>
    <property type="evidence" value="ECO:0007669"/>
    <property type="project" value="InterPro"/>
</dbReference>
<dbReference type="STRING" id="387005.A0A183HVR7"/>
<reference evidence="5 6" key="2">
    <citation type="submission" date="2018-11" db="EMBL/GenBank/DDBJ databases">
        <authorList>
            <consortium name="Pathogen Informatics"/>
        </authorList>
    </citation>
    <scope>NUCLEOTIDE SEQUENCE [LARGE SCALE GENOMIC DNA]</scope>
</reference>
<protein>
    <submittedName>
        <fullName evidence="7">T-complex protein 1 subunit epsilon</fullName>
    </submittedName>
</protein>
<dbReference type="Proteomes" id="UP000267606">
    <property type="component" value="Unassembled WGS sequence"/>
</dbReference>
<comment type="similarity">
    <text evidence="1">Belongs to the TCP-1 chaperonin family.</text>
</comment>
<dbReference type="EMBL" id="UZAJ01016878">
    <property type="protein sequence ID" value="VDO77517.1"/>
    <property type="molecule type" value="Genomic_DNA"/>
</dbReference>
<evidence type="ECO:0000256" key="1">
    <source>
        <dbReference type="ARBA" id="ARBA00008020"/>
    </source>
</evidence>
<dbReference type="AlphaFoldDB" id="A0A183HVR7"/>
<evidence type="ECO:0000256" key="3">
    <source>
        <dbReference type="ARBA" id="ARBA00022840"/>
    </source>
</evidence>
<dbReference type="SUPFAM" id="SSF48592">
    <property type="entry name" value="GroEL equatorial domain-like"/>
    <property type="match status" value="1"/>
</dbReference>
<evidence type="ECO:0000313" key="6">
    <source>
        <dbReference type="Proteomes" id="UP000267606"/>
    </source>
</evidence>
<dbReference type="PANTHER" id="PTHR11353">
    <property type="entry name" value="CHAPERONIN"/>
    <property type="match status" value="1"/>
</dbReference>
<evidence type="ECO:0000313" key="5">
    <source>
        <dbReference type="EMBL" id="VDO77517.1"/>
    </source>
</evidence>
<keyword evidence="4" id="KW-0143">Chaperone</keyword>
<gene>
    <name evidence="5" type="ORF">OFLC_LOCUS11580</name>
</gene>
<name>A0A183HVR7_9BILA</name>
<accession>A0A183HVR7</accession>
<dbReference type="InterPro" id="IPR027413">
    <property type="entry name" value="GROEL-like_equatorial_sf"/>
</dbReference>
<dbReference type="WBParaSite" id="OFLC_0001157901-mRNA-1">
    <property type="protein sequence ID" value="OFLC_0001157901-mRNA-1"/>
    <property type="gene ID" value="OFLC_0001157901"/>
</dbReference>
<dbReference type="InterPro" id="IPR027410">
    <property type="entry name" value="TCP-1-like_intermed_sf"/>
</dbReference>
<dbReference type="PROSITE" id="PS00995">
    <property type="entry name" value="TCP1_3"/>
    <property type="match status" value="1"/>
</dbReference>
<evidence type="ECO:0000256" key="4">
    <source>
        <dbReference type="ARBA" id="ARBA00023186"/>
    </source>
</evidence>
<dbReference type="Gene3D" id="3.30.260.10">
    <property type="entry name" value="TCP-1-like chaperonin intermediate domain"/>
    <property type="match status" value="1"/>
</dbReference>
<dbReference type="Gene3D" id="3.50.7.10">
    <property type="entry name" value="GroEL"/>
    <property type="match status" value="1"/>
</dbReference>
<reference evidence="7" key="1">
    <citation type="submission" date="2016-06" db="UniProtKB">
        <authorList>
            <consortium name="WormBaseParasite"/>
        </authorList>
    </citation>
    <scope>IDENTIFICATION</scope>
</reference>
<dbReference type="GO" id="GO:0140662">
    <property type="term" value="F:ATP-dependent protein folding chaperone"/>
    <property type="evidence" value="ECO:0007669"/>
    <property type="project" value="InterPro"/>
</dbReference>
<keyword evidence="2" id="KW-0547">Nucleotide-binding</keyword>
<dbReference type="SUPFAM" id="SSF54849">
    <property type="entry name" value="GroEL-intermediate domain like"/>
    <property type="match status" value="1"/>
</dbReference>
<evidence type="ECO:0000256" key="2">
    <source>
        <dbReference type="ARBA" id="ARBA00022741"/>
    </source>
</evidence>
<dbReference type="GO" id="GO:0005524">
    <property type="term" value="F:ATP binding"/>
    <property type="evidence" value="ECO:0007669"/>
    <property type="project" value="UniProtKB-KW"/>
</dbReference>
<evidence type="ECO:0000313" key="7">
    <source>
        <dbReference type="WBParaSite" id="OFLC_0001157901-mRNA-1"/>
    </source>
</evidence>
<dbReference type="Gene3D" id="1.10.560.10">
    <property type="entry name" value="GroEL-like equatorial domain"/>
    <property type="match status" value="1"/>
</dbReference>
<dbReference type="Pfam" id="PF00118">
    <property type="entry name" value="Cpn60_TCP1"/>
    <property type="match status" value="1"/>
</dbReference>
<sequence length="159" mass="17260">MDVEHHVARLMVELSKSQDDEIGDGTTGVVVLAGALLEQAEDLLDKGIHPIKIADGFDMACKKALATLENVAQSFPIQNRELLIESAITALGSKIVNRCMRRLAEIAVDAVLSVADLEKKDVDFELIKIEGKVGGRLEDTCLVKGVVIDKTMSHPQMPK</sequence>
<keyword evidence="3" id="KW-0067">ATP-binding</keyword>
<dbReference type="GO" id="GO:0016887">
    <property type="term" value="F:ATP hydrolysis activity"/>
    <property type="evidence" value="ECO:0007669"/>
    <property type="project" value="InterPro"/>
</dbReference>
<dbReference type="InterPro" id="IPR017998">
    <property type="entry name" value="Chaperone_TCP-1"/>
</dbReference>
<keyword evidence="6" id="KW-1185">Reference proteome</keyword>